<evidence type="ECO:0000259" key="2">
    <source>
        <dbReference type="Pfam" id="PF09835"/>
    </source>
</evidence>
<feature type="transmembrane region" description="Helical" evidence="1">
    <location>
        <begin position="141"/>
        <end position="165"/>
    </location>
</feature>
<dbReference type="Proteomes" id="UP000522081">
    <property type="component" value="Unassembled WGS sequence"/>
</dbReference>
<dbReference type="AlphaFoldDB" id="A0A7Z0BWW7"/>
<reference evidence="3 4" key="1">
    <citation type="submission" date="2020-07" db="EMBL/GenBank/DDBJ databases">
        <title>Genomic Encyclopedia of Type Strains, Phase IV (KMG-IV): sequencing the most valuable type-strain genomes for metagenomic binning, comparative biology and taxonomic classification.</title>
        <authorList>
            <person name="Goeker M."/>
        </authorList>
    </citation>
    <scope>NUCLEOTIDE SEQUENCE [LARGE SCALE GENOMIC DNA]</scope>
    <source>
        <strain evidence="3 4">DSM 29043</strain>
    </source>
</reference>
<organism evidence="3 4">
    <name type="scientific">Novosphingobium marinum</name>
    <dbReference type="NCBI Taxonomy" id="1514948"/>
    <lineage>
        <taxon>Bacteria</taxon>
        <taxon>Pseudomonadati</taxon>
        <taxon>Pseudomonadota</taxon>
        <taxon>Alphaproteobacteria</taxon>
        <taxon>Sphingomonadales</taxon>
        <taxon>Sphingomonadaceae</taxon>
        <taxon>Novosphingobium</taxon>
    </lineage>
</organism>
<evidence type="ECO:0000313" key="4">
    <source>
        <dbReference type="Proteomes" id="UP000522081"/>
    </source>
</evidence>
<dbReference type="Pfam" id="PF09835">
    <property type="entry name" value="DUF2062"/>
    <property type="match status" value="1"/>
</dbReference>
<sequence>MGARRRMQRWAERRMPNREEMARNKYLAPIAHRFLSPELWRFTRRSVPRGVALGIFSGFIIPLGQIFLAAFLALPARANVPVAVLVTFITNPFTLPFWLVVANRVGRSFLRIDRGVSAEIGKQVSSGQWESFSWFFQTAGVTAVGFVIMAIVGSAIGYLIASFAWRGWVGRKWSRQQARRVNRTDA</sequence>
<name>A0A7Z0BWW7_9SPHN</name>
<keyword evidence="4" id="KW-1185">Reference proteome</keyword>
<dbReference type="PANTHER" id="PTHR40547:SF1">
    <property type="entry name" value="SLL0298 PROTEIN"/>
    <property type="match status" value="1"/>
</dbReference>
<dbReference type="InterPro" id="IPR018639">
    <property type="entry name" value="DUF2062"/>
</dbReference>
<feature type="domain" description="DUF2062" evidence="2">
    <location>
        <begin position="29"/>
        <end position="173"/>
    </location>
</feature>
<evidence type="ECO:0000313" key="3">
    <source>
        <dbReference type="EMBL" id="NYH96830.1"/>
    </source>
</evidence>
<keyword evidence="1" id="KW-0812">Transmembrane</keyword>
<dbReference type="RefSeq" id="WP_229735681.1">
    <property type="nucleotide sequence ID" value="NZ_BMGF01000008.1"/>
</dbReference>
<feature type="transmembrane region" description="Helical" evidence="1">
    <location>
        <begin position="51"/>
        <end position="74"/>
    </location>
</feature>
<evidence type="ECO:0000256" key="1">
    <source>
        <dbReference type="SAM" id="Phobius"/>
    </source>
</evidence>
<dbReference type="EMBL" id="JACBZF010000007">
    <property type="protein sequence ID" value="NYH96830.1"/>
    <property type="molecule type" value="Genomic_DNA"/>
</dbReference>
<gene>
    <name evidence="3" type="ORF">FHS75_003181</name>
</gene>
<keyword evidence="1" id="KW-1133">Transmembrane helix</keyword>
<protein>
    <recommendedName>
        <fullName evidence="2">DUF2062 domain-containing protein</fullName>
    </recommendedName>
</protein>
<proteinExistence type="predicted"/>
<dbReference type="PANTHER" id="PTHR40547">
    <property type="entry name" value="SLL0298 PROTEIN"/>
    <property type="match status" value="1"/>
</dbReference>
<keyword evidence="1" id="KW-0472">Membrane</keyword>
<comment type="caution">
    <text evidence="3">The sequence shown here is derived from an EMBL/GenBank/DDBJ whole genome shotgun (WGS) entry which is preliminary data.</text>
</comment>
<feature type="transmembrane region" description="Helical" evidence="1">
    <location>
        <begin position="80"/>
        <end position="101"/>
    </location>
</feature>
<accession>A0A7Z0BWW7</accession>